<dbReference type="SUPFAM" id="SSF51658">
    <property type="entry name" value="Xylose isomerase-like"/>
    <property type="match status" value="1"/>
</dbReference>
<organism evidence="2 3">
    <name type="scientific">Halogeometricum salsisoli</name>
    <dbReference type="NCBI Taxonomy" id="2950536"/>
    <lineage>
        <taxon>Archaea</taxon>
        <taxon>Methanobacteriati</taxon>
        <taxon>Methanobacteriota</taxon>
        <taxon>Stenosarchaea group</taxon>
        <taxon>Halobacteria</taxon>
        <taxon>Halobacteriales</taxon>
        <taxon>Haloferacaceae</taxon>
        <taxon>Halogeometricum</taxon>
    </lineage>
</organism>
<dbReference type="GO" id="GO:0016853">
    <property type="term" value="F:isomerase activity"/>
    <property type="evidence" value="ECO:0007669"/>
    <property type="project" value="UniProtKB-KW"/>
</dbReference>
<sequence>MVRPAIQLYTLREIGEPLTETLDRVAETVYEGVEFAGLGEESPDAVADALESTGLEAVGAHVPLDDLQDDYEATVEAYDVIGCERIVVPTYGEEGFTSESAVKATAEELTTLADRLADDGFEAHYHNHAYEFAEMRGEFGTAYDAFAARTDDRLGLEFDVGLARHGGASPTAYIDRYADRISLVHLTDTVPDDEKTLHVDLGEGVVDLRACVHAATDADVAWLIHENGLTTDPKATLTRSADRVRELLDGP</sequence>
<dbReference type="Pfam" id="PF01261">
    <property type="entry name" value="AP_endonuc_2"/>
    <property type="match status" value="1"/>
</dbReference>
<evidence type="ECO:0000259" key="1">
    <source>
        <dbReference type="Pfam" id="PF01261"/>
    </source>
</evidence>
<dbReference type="PANTHER" id="PTHR12110:SF41">
    <property type="entry name" value="INOSOSE DEHYDRATASE"/>
    <property type="match status" value="1"/>
</dbReference>
<dbReference type="Gene3D" id="3.20.20.150">
    <property type="entry name" value="Divalent-metal-dependent TIM barrel enzymes"/>
    <property type="match status" value="1"/>
</dbReference>
<dbReference type="InterPro" id="IPR050312">
    <property type="entry name" value="IolE/XylAMocC-like"/>
</dbReference>
<protein>
    <submittedName>
        <fullName evidence="2">Sugar phosphate isomerase/epimerase</fullName>
    </submittedName>
</protein>
<keyword evidence="3" id="KW-1185">Reference proteome</keyword>
<evidence type="ECO:0000313" key="3">
    <source>
        <dbReference type="Proteomes" id="UP001257060"/>
    </source>
</evidence>
<feature type="domain" description="Xylose isomerase-like TIM barrel" evidence="1">
    <location>
        <begin position="23"/>
        <end position="227"/>
    </location>
</feature>
<reference evidence="2 3" key="1">
    <citation type="submission" date="2022-06" db="EMBL/GenBank/DDBJ databases">
        <title>Halogeometricum sp. a new haloarchaeum isolate from saline soil.</title>
        <authorList>
            <person name="Strakova D."/>
            <person name="Galisteo C."/>
            <person name="Sanchez-Porro C."/>
            <person name="Ventosa A."/>
        </authorList>
    </citation>
    <scope>NUCLEOTIDE SEQUENCE [LARGE SCALE GENOMIC DNA]</scope>
    <source>
        <strain evidence="2 3">S1BR25-6</strain>
    </source>
</reference>
<dbReference type="InterPro" id="IPR036237">
    <property type="entry name" value="Xyl_isomerase-like_sf"/>
</dbReference>
<name>A0ABU2GK23_9EURY</name>
<dbReference type="InterPro" id="IPR013022">
    <property type="entry name" value="Xyl_isomerase-like_TIM-brl"/>
</dbReference>
<dbReference type="Proteomes" id="UP001257060">
    <property type="component" value="Unassembled WGS sequence"/>
</dbReference>
<dbReference type="PANTHER" id="PTHR12110">
    <property type="entry name" value="HYDROXYPYRUVATE ISOMERASE"/>
    <property type="match status" value="1"/>
</dbReference>
<dbReference type="RefSeq" id="WP_310926076.1">
    <property type="nucleotide sequence ID" value="NZ_JAMQOP010000005.1"/>
</dbReference>
<keyword evidence="2" id="KW-0413">Isomerase</keyword>
<evidence type="ECO:0000313" key="2">
    <source>
        <dbReference type="EMBL" id="MDS0301154.1"/>
    </source>
</evidence>
<gene>
    <name evidence="2" type="ORF">NDI76_20665</name>
</gene>
<accession>A0ABU2GK23</accession>
<dbReference type="EMBL" id="JAMQOP010000005">
    <property type="protein sequence ID" value="MDS0301154.1"/>
    <property type="molecule type" value="Genomic_DNA"/>
</dbReference>
<proteinExistence type="predicted"/>
<comment type="caution">
    <text evidence="2">The sequence shown here is derived from an EMBL/GenBank/DDBJ whole genome shotgun (WGS) entry which is preliminary data.</text>
</comment>